<evidence type="ECO:0000313" key="7">
    <source>
        <dbReference type="Proteomes" id="UP001497482"/>
    </source>
</evidence>
<sequence>MKMLLLFSVCLWVSSMVSSAEAYGQIMTGHPRDVSVHNSKVMRAAQFAVKDLNQANSQQPFSYQITNVTSAKVQVVAGINYIMEMQLRPVCKSRSPRKCHKRAQLKELRCSFVVTEIPWEHKRFVYRRSCKHKPQKHF</sequence>
<dbReference type="GO" id="GO:0005737">
    <property type="term" value="C:cytoplasm"/>
    <property type="evidence" value="ECO:0007669"/>
    <property type="project" value="TreeGrafter"/>
</dbReference>
<dbReference type="PANTHER" id="PTHR46186:SF2">
    <property type="entry name" value="CYSTATIN"/>
    <property type="match status" value="1"/>
</dbReference>
<name>A0AAV2JQ11_KNICA</name>
<organism evidence="6 7">
    <name type="scientific">Knipowitschia caucasica</name>
    <name type="common">Caucasian dwarf goby</name>
    <name type="synonym">Pomatoschistus caucasicus</name>
    <dbReference type="NCBI Taxonomy" id="637954"/>
    <lineage>
        <taxon>Eukaryota</taxon>
        <taxon>Metazoa</taxon>
        <taxon>Chordata</taxon>
        <taxon>Craniata</taxon>
        <taxon>Vertebrata</taxon>
        <taxon>Euteleostomi</taxon>
        <taxon>Actinopterygii</taxon>
        <taxon>Neopterygii</taxon>
        <taxon>Teleostei</taxon>
        <taxon>Neoteleostei</taxon>
        <taxon>Acanthomorphata</taxon>
        <taxon>Gobiaria</taxon>
        <taxon>Gobiiformes</taxon>
        <taxon>Gobioidei</taxon>
        <taxon>Gobiidae</taxon>
        <taxon>Gobiinae</taxon>
        <taxon>Knipowitschia</taxon>
    </lineage>
</organism>
<dbReference type="GO" id="GO:0005615">
    <property type="term" value="C:extracellular space"/>
    <property type="evidence" value="ECO:0007669"/>
    <property type="project" value="TreeGrafter"/>
</dbReference>
<dbReference type="PANTHER" id="PTHR46186">
    <property type="entry name" value="CYSTATIN"/>
    <property type="match status" value="1"/>
</dbReference>
<keyword evidence="3" id="KW-0789">Thiol protease inhibitor</keyword>
<evidence type="ECO:0000256" key="3">
    <source>
        <dbReference type="ARBA" id="ARBA00022704"/>
    </source>
</evidence>
<evidence type="ECO:0000256" key="4">
    <source>
        <dbReference type="SAM" id="SignalP"/>
    </source>
</evidence>
<keyword evidence="4" id="KW-0732">Signal</keyword>
<keyword evidence="7" id="KW-1185">Reference proteome</keyword>
<dbReference type="GO" id="GO:0031982">
    <property type="term" value="C:vesicle"/>
    <property type="evidence" value="ECO:0007669"/>
    <property type="project" value="TreeGrafter"/>
</dbReference>
<reference evidence="6 7" key="1">
    <citation type="submission" date="2024-04" db="EMBL/GenBank/DDBJ databases">
        <authorList>
            <person name="Waldvogel A.-M."/>
            <person name="Schoenle A."/>
        </authorList>
    </citation>
    <scope>NUCLEOTIDE SEQUENCE [LARGE SCALE GENOMIC DNA]</scope>
</reference>
<evidence type="ECO:0000256" key="1">
    <source>
        <dbReference type="ARBA" id="ARBA00009403"/>
    </source>
</evidence>
<dbReference type="Pfam" id="PF00031">
    <property type="entry name" value="Cystatin"/>
    <property type="match status" value="1"/>
</dbReference>
<dbReference type="InterPro" id="IPR046350">
    <property type="entry name" value="Cystatin_sf"/>
</dbReference>
<feature type="signal peptide" evidence="4">
    <location>
        <begin position="1"/>
        <end position="22"/>
    </location>
</feature>
<gene>
    <name evidence="6" type="ORF">KC01_LOCUS8758</name>
</gene>
<dbReference type="InterPro" id="IPR018073">
    <property type="entry name" value="Prot_inh_cystat_CS"/>
</dbReference>
<dbReference type="Gene3D" id="3.10.450.10">
    <property type="match status" value="1"/>
</dbReference>
<feature type="domain" description="Cystatin" evidence="5">
    <location>
        <begin position="26"/>
        <end position="131"/>
    </location>
</feature>
<accession>A0AAV2JQ11</accession>
<dbReference type="Proteomes" id="UP001497482">
    <property type="component" value="Chromosome 13"/>
</dbReference>
<dbReference type="InterPro" id="IPR000010">
    <property type="entry name" value="Cystatin_dom"/>
</dbReference>
<dbReference type="SMART" id="SM00043">
    <property type="entry name" value="CY"/>
    <property type="match status" value="1"/>
</dbReference>
<protein>
    <recommendedName>
        <fullName evidence="5">Cystatin domain-containing protein</fullName>
    </recommendedName>
</protein>
<comment type="similarity">
    <text evidence="1">Belongs to the cystatin family.</text>
</comment>
<dbReference type="PROSITE" id="PS00287">
    <property type="entry name" value="CYSTATIN"/>
    <property type="match status" value="1"/>
</dbReference>
<dbReference type="CDD" id="cd00042">
    <property type="entry name" value="CY"/>
    <property type="match status" value="1"/>
</dbReference>
<dbReference type="GO" id="GO:0004869">
    <property type="term" value="F:cysteine-type endopeptidase inhibitor activity"/>
    <property type="evidence" value="ECO:0007669"/>
    <property type="project" value="UniProtKB-KW"/>
</dbReference>
<proteinExistence type="inferred from homology"/>
<evidence type="ECO:0000256" key="2">
    <source>
        <dbReference type="ARBA" id="ARBA00022690"/>
    </source>
</evidence>
<dbReference type="AlphaFoldDB" id="A0AAV2JQ11"/>
<feature type="chain" id="PRO_5043830776" description="Cystatin domain-containing protein" evidence="4">
    <location>
        <begin position="23"/>
        <end position="138"/>
    </location>
</feature>
<keyword evidence="2" id="KW-0646">Protease inhibitor</keyword>
<evidence type="ECO:0000259" key="5">
    <source>
        <dbReference type="SMART" id="SM00043"/>
    </source>
</evidence>
<evidence type="ECO:0000313" key="6">
    <source>
        <dbReference type="EMBL" id="CAL1577404.1"/>
    </source>
</evidence>
<dbReference type="EMBL" id="OZ035835">
    <property type="protein sequence ID" value="CAL1577404.1"/>
    <property type="molecule type" value="Genomic_DNA"/>
</dbReference>
<dbReference type="SUPFAM" id="SSF54403">
    <property type="entry name" value="Cystatin/monellin"/>
    <property type="match status" value="1"/>
</dbReference>